<feature type="transmembrane region" description="Helical" evidence="1">
    <location>
        <begin position="71"/>
        <end position="97"/>
    </location>
</feature>
<keyword evidence="1" id="KW-0812">Transmembrane</keyword>
<evidence type="ECO:0000256" key="1">
    <source>
        <dbReference type="SAM" id="Phobius"/>
    </source>
</evidence>
<dbReference type="RefSeq" id="WP_062282288.1">
    <property type="nucleotide sequence ID" value="NZ_DF968181.1"/>
</dbReference>
<evidence type="ECO:0000313" key="2">
    <source>
        <dbReference type="EMBL" id="GAP41323.1"/>
    </source>
</evidence>
<evidence type="ECO:0000313" key="3">
    <source>
        <dbReference type="Proteomes" id="UP000053370"/>
    </source>
</evidence>
<dbReference type="Pfam" id="PF13197">
    <property type="entry name" value="DUF4013"/>
    <property type="match status" value="1"/>
</dbReference>
<dbReference type="EMBL" id="DF968181">
    <property type="protein sequence ID" value="GAP41323.1"/>
    <property type="molecule type" value="Genomic_DNA"/>
</dbReference>
<organism evidence="2">
    <name type="scientific">Flexilinea flocculi</name>
    <dbReference type="NCBI Taxonomy" id="1678840"/>
    <lineage>
        <taxon>Bacteria</taxon>
        <taxon>Bacillati</taxon>
        <taxon>Chloroflexota</taxon>
        <taxon>Anaerolineae</taxon>
        <taxon>Anaerolineales</taxon>
        <taxon>Anaerolineaceae</taxon>
        <taxon>Flexilinea</taxon>
    </lineage>
</organism>
<dbReference type="InterPro" id="IPR025098">
    <property type="entry name" value="DUF4013"/>
</dbReference>
<keyword evidence="3" id="KW-1185">Reference proteome</keyword>
<proteinExistence type="predicted"/>
<keyword evidence="1" id="KW-1133">Transmembrane helix</keyword>
<gene>
    <name evidence="2" type="ORF">ATC1_131308</name>
</gene>
<feature type="transmembrane region" description="Helical" evidence="1">
    <location>
        <begin position="109"/>
        <end position="135"/>
    </location>
</feature>
<evidence type="ECO:0008006" key="4">
    <source>
        <dbReference type="Google" id="ProtNLM"/>
    </source>
</evidence>
<dbReference type="STRING" id="1678840.ATC1_131308"/>
<feature type="transmembrane region" description="Helical" evidence="1">
    <location>
        <begin position="20"/>
        <end position="42"/>
    </location>
</feature>
<protein>
    <recommendedName>
        <fullName evidence="4">DUF4013 domain-containing protein</fullName>
    </recommendedName>
</protein>
<sequence length="220" mass="24390">MNYSLAFSFVKEEKDWILKLLVSGLISLIPVIGQLYLIGWLFEIARRTASHESMILPDVNFSAFIKSGFKLTVIAFVYMLPCTILSIISSISGNIIAESKSGLVRAFGTAISCSAGLVGAIIGIALSLLLIAAYARFFETNKISDAFNVFAVWNSFRKHAQDYLILWIFDILVSLIALFGFLFCLIGILFTFPYSYAVWGHLFGQMMQKIGIADQSTINP</sequence>
<dbReference type="OrthoDB" id="9799578at2"/>
<name>A0A0S7BS85_9CHLR</name>
<feature type="transmembrane region" description="Helical" evidence="1">
    <location>
        <begin position="164"/>
        <end position="192"/>
    </location>
</feature>
<accession>A0A0S7BS85</accession>
<dbReference type="AlphaFoldDB" id="A0A0S7BS85"/>
<dbReference type="Proteomes" id="UP000053370">
    <property type="component" value="Unassembled WGS sequence"/>
</dbReference>
<reference evidence="2" key="1">
    <citation type="journal article" date="2015" name="Genome Announc.">
        <title>Draft Genome Sequence of Anaerolineae Strain TC1, a Novel Isolate from a Methanogenic Wastewater Treatment System.</title>
        <authorList>
            <person name="Matsuura N."/>
            <person name="Tourlousse D.M."/>
            <person name="Sun L."/>
            <person name="Toyonaga M."/>
            <person name="Kuroda K."/>
            <person name="Ohashi A."/>
            <person name="Cruz R."/>
            <person name="Yamaguchi T."/>
            <person name="Sekiguchi Y."/>
        </authorList>
    </citation>
    <scope>NUCLEOTIDE SEQUENCE [LARGE SCALE GENOMIC DNA]</scope>
    <source>
        <strain evidence="2">TC1</strain>
    </source>
</reference>
<keyword evidence="1" id="KW-0472">Membrane</keyword>